<dbReference type="OrthoDB" id="142157at2157"/>
<dbReference type="AlphaFoldDB" id="A0A0E3SG05"/>
<keyword evidence="1 6" id="KW-0645">Protease</keyword>
<dbReference type="KEGG" id="mhor:MSHOH_1990"/>
<dbReference type="Proteomes" id="UP000033101">
    <property type="component" value="Chromosome"/>
</dbReference>
<dbReference type="HOGENOM" id="CLU_1197650_0_0_2"/>
<evidence type="ECO:0000256" key="7">
    <source>
        <dbReference type="SAM" id="Phobius"/>
    </source>
</evidence>
<feature type="transmembrane region" description="Helical" evidence="7">
    <location>
        <begin position="20"/>
        <end position="39"/>
    </location>
</feature>
<organism evidence="9 10">
    <name type="scientific">Methanosarcina horonobensis HB-1 = JCM 15518</name>
    <dbReference type="NCBI Taxonomy" id="1434110"/>
    <lineage>
        <taxon>Archaea</taxon>
        <taxon>Methanobacteriati</taxon>
        <taxon>Methanobacteriota</taxon>
        <taxon>Stenosarchaea group</taxon>
        <taxon>Methanomicrobia</taxon>
        <taxon>Methanosarcinales</taxon>
        <taxon>Methanosarcinaceae</taxon>
        <taxon>Methanosarcina</taxon>
    </lineage>
</organism>
<evidence type="ECO:0000259" key="8">
    <source>
        <dbReference type="Pfam" id="PF01435"/>
    </source>
</evidence>
<dbReference type="PATRIC" id="fig|1434110.4.peg.2533"/>
<evidence type="ECO:0000256" key="5">
    <source>
        <dbReference type="ARBA" id="ARBA00023049"/>
    </source>
</evidence>
<dbReference type="GO" id="GO:0004222">
    <property type="term" value="F:metalloendopeptidase activity"/>
    <property type="evidence" value="ECO:0007669"/>
    <property type="project" value="InterPro"/>
</dbReference>
<evidence type="ECO:0000256" key="6">
    <source>
        <dbReference type="RuleBase" id="RU003983"/>
    </source>
</evidence>
<dbReference type="STRING" id="1434110.MSHOH_1990"/>
<evidence type="ECO:0000256" key="1">
    <source>
        <dbReference type="ARBA" id="ARBA00022670"/>
    </source>
</evidence>
<feature type="transmembrane region" description="Helical" evidence="7">
    <location>
        <begin position="46"/>
        <end position="68"/>
    </location>
</feature>
<keyword evidence="4 6" id="KW-0862">Zinc</keyword>
<dbReference type="InterPro" id="IPR001915">
    <property type="entry name" value="Peptidase_M48"/>
</dbReference>
<keyword evidence="10" id="KW-1185">Reference proteome</keyword>
<evidence type="ECO:0000313" key="9">
    <source>
        <dbReference type="EMBL" id="AKB78473.1"/>
    </source>
</evidence>
<dbReference type="Gene3D" id="3.30.2010.10">
    <property type="entry name" value="Metalloproteases ('zincins'), catalytic domain"/>
    <property type="match status" value="1"/>
</dbReference>
<proteinExistence type="inferred from homology"/>
<evidence type="ECO:0000313" key="10">
    <source>
        <dbReference type="Proteomes" id="UP000033101"/>
    </source>
</evidence>
<sequence>MFSIKQEIDCYITCITGSDLLPIIGIEAFLALVFFTLYLKAGKPILRLASFIVAQLFMVLLIGTIISAMQCSQMLTIEIYTAYAILSTVIILLLPRVYYKILIRRHRTLPITDIMDWPQVFVNTLIKGAKVYFYDSAVPAAFASGKTIFLSIGMLELMDEQELKAVIAHEAWHIRHNNRTPLLRQLSLMTFTKNHSEDELEFLADAFAGEVVSESAVKSARKKLN</sequence>
<dbReference type="EMBL" id="CP009516">
    <property type="protein sequence ID" value="AKB78473.1"/>
    <property type="molecule type" value="Genomic_DNA"/>
</dbReference>
<accession>A0A0E3SG05</accession>
<evidence type="ECO:0000256" key="4">
    <source>
        <dbReference type="ARBA" id="ARBA00022833"/>
    </source>
</evidence>
<dbReference type="Pfam" id="PF01435">
    <property type="entry name" value="Peptidase_M48"/>
    <property type="match status" value="1"/>
</dbReference>
<reference evidence="9 10" key="1">
    <citation type="submission" date="2014-07" db="EMBL/GenBank/DDBJ databases">
        <title>Methanogenic archaea and the global carbon cycle.</title>
        <authorList>
            <person name="Henriksen J.R."/>
            <person name="Luke J."/>
            <person name="Reinhart S."/>
            <person name="Benedict M.N."/>
            <person name="Youngblut N.D."/>
            <person name="Metcalf M.E."/>
            <person name="Whitaker R.J."/>
            <person name="Metcalf W.W."/>
        </authorList>
    </citation>
    <scope>NUCLEOTIDE SEQUENCE [LARGE SCALE GENOMIC DNA]</scope>
    <source>
        <strain evidence="9 10">HB-1</strain>
    </source>
</reference>
<keyword evidence="7" id="KW-0812">Transmembrane</keyword>
<keyword evidence="3 6" id="KW-0378">Hydrolase</keyword>
<keyword evidence="2" id="KW-0479">Metal-binding</keyword>
<comment type="cofactor">
    <cofactor evidence="6">
        <name>Zn(2+)</name>
        <dbReference type="ChEBI" id="CHEBI:29105"/>
    </cofactor>
    <text evidence="6">Binds 1 zinc ion per subunit.</text>
</comment>
<keyword evidence="7" id="KW-0472">Membrane</keyword>
<feature type="transmembrane region" description="Helical" evidence="7">
    <location>
        <begin position="80"/>
        <end position="99"/>
    </location>
</feature>
<keyword evidence="5 6" id="KW-0482">Metalloprotease</keyword>
<dbReference type="RefSeq" id="WP_048139507.1">
    <property type="nucleotide sequence ID" value="NZ_CP009516.1"/>
</dbReference>
<keyword evidence="7" id="KW-1133">Transmembrane helix</keyword>
<dbReference type="GO" id="GO:0006508">
    <property type="term" value="P:proteolysis"/>
    <property type="evidence" value="ECO:0007669"/>
    <property type="project" value="UniProtKB-KW"/>
</dbReference>
<gene>
    <name evidence="9" type="ORF">MSHOH_1990</name>
</gene>
<name>A0A0E3SG05_9EURY</name>
<comment type="similarity">
    <text evidence="6">Belongs to the peptidase M48 family.</text>
</comment>
<evidence type="ECO:0000256" key="2">
    <source>
        <dbReference type="ARBA" id="ARBA00022723"/>
    </source>
</evidence>
<feature type="domain" description="Peptidase M48" evidence="8">
    <location>
        <begin position="131"/>
        <end position="180"/>
    </location>
</feature>
<evidence type="ECO:0000256" key="3">
    <source>
        <dbReference type="ARBA" id="ARBA00022801"/>
    </source>
</evidence>
<protein>
    <recommendedName>
        <fullName evidence="8">Peptidase M48 domain-containing protein</fullName>
    </recommendedName>
</protein>
<dbReference type="GO" id="GO:0046872">
    <property type="term" value="F:metal ion binding"/>
    <property type="evidence" value="ECO:0007669"/>
    <property type="project" value="UniProtKB-KW"/>
</dbReference>
<dbReference type="GeneID" id="24831221"/>